<gene>
    <name evidence="1" type="ORF">HanXRQr2_Chr05g0211331</name>
</gene>
<sequence>MLWLKERGIASVAESVLNSEELDKTVAHLLVAARNDGYAQGYAECSHHVVNALKVDWDTSKSATHGVNTEVALAAAKMQFNNLQLPVMDLIDVALHSEDHVAQLKEIFPDRQEDEDEDLA</sequence>
<keyword evidence="2" id="KW-1185">Reference proteome</keyword>
<dbReference type="Proteomes" id="UP000215914">
    <property type="component" value="Unassembled WGS sequence"/>
</dbReference>
<name>A0A9K3IZH0_HELAN</name>
<protein>
    <submittedName>
        <fullName evidence="1">Uncharacterized protein</fullName>
    </submittedName>
</protein>
<accession>A0A9K3IZH0</accession>
<dbReference type="Gramene" id="mRNA:HanXRQr2_Chr05g0211331">
    <property type="protein sequence ID" value="mRNA:HanXRQr2_Chr05g0211331"/>
    <property type="gene ID" value="HanXRQr2_Chr05g0211331"/>
</dbReference>
<reference evidence="1" key="2">
    <citation type="submission" date="2020-06" db="EMBL/GenBank/DDBJ databases">
        <title>Helianthus annuus Genome sequencing and assembly Release 2.</title>
        <authorList>
            <person name="Gouzy J."/>
            <person name="Langlade N."/>
            <person name="Munos S."/>
        </authorList>
    </citation>
    <scope>NUCLEOTIDE SEQUENCE</scope>
    <source>
        <tissue evidence="1">Leaves</tissue>
    </source>
</reference>
<dbReference type="EMBL" id="MNCJ02000320">
    <property type="protein sequence ID" value="KAF5805606.1"/>
    <property type="molecule type" value="Genomic_DNA"/>
</dbReference>
<comment type="caution">
    <text evidence="1">The sequence shown here is derived from an EMBL/GenBank/DDBJ whole genome shotgun (WGS) entry which is preliminary data.</text>
</comment>
<evidence type="ECO:0000313" key="2">
    <source>
        <dbReference type="Proteomes" id="UP000215914"/>
    </source>
</evidence>
<proteinExistence type="predicted"/>
<reference evidence="1" key="1">
    <citation type="journal article" date="2017" name="Nature">
        <title>The sunflower genome provides insights into oil metabolism, flowering and Asterid evolution.</title>
        <authorList>
            <person name="Badouin H."/>
            <person name="Gouzy J."/>
            <person name="Grassa C.J."/>
            <person name="Murat F."/>
            <person name="Staton S.E."/>
            <person name="Cottret L."/>
            <person name="Lelandais-Briere C."/>
            <person name="Owens G.L."/>
            <person name="Carrere S."/>
            <person name="Mayjonade B."/>
            <person name="Legrand L."/>
            <person name="Gill N."/>
            <person name="Kane N.C."/>
            <person name="Bowers J.E."/>
            <person name="Hubner S."/>
            <person name="Bellec A."/>
            <person name="Berard A."/>
            <person name="Berges H."/>
            <person name="Blanchet N."/>
            <person name="Boniface M.C."/>
            <person name="Brunel D."/>
            <person name="Catrice O."/>
            <person name="Chaidir N."/>
            <person name="Claudel C."/>
            <person name="Donnadieu C."/>
            <person name="Faraut T."/>
            <person name="Fievet G."/>
            <person name="Helmstetter N."/>
            <person name="King M."/>
            <person name="Knapp S.J."/>
            <person name="Lai Z."/>
            <person name="Le Paslier M.C."/>
            <person name="Lippi Y."/>
            <person name="Lorenzon L."/>
            <person name="Mandel J.R."/>
            <person name="Marage G."/>
            <person name="Marchand G."/>
            <person name="Marquand E."/>
            <person name="Bret-Mestries E."/>
            <person name="Morien E."/>
            <person name="Nambeesan S."/>
            <person name="Nguyen T."/>
            <person name="Pegot-Espagnet P."/>
            <person name="Pouilly N."/>
            <person name="Raftis F."/>
            <person name="Sallet E."/>
            <person name="Schiex T."/>
            <person name="Thomas J."/>
            <person name="Vandecasteele C."/>
            <person name="Vares D."/>
            <person name="Vear F."/>
            <person name="Vautrin S."/>
            <person name="Crespi M."/>
            <person name="Mangin B."/>
            <person name="Burke J.M."/>
            <person name="Salse J."/>
            <person name="Munos S."/>
            <person name="Vincourt P."/>
            <person name="Rieseberg L.H."/>
            <person name="Langlade N.B."/>
        </authorList>
    </citation>
    <scope>NUCLEOTIDE SEQUENCE</scope>
    <source>
        <tissue evidence="1">Leaves</tissue>
    </source>
</reference>
<dbReference type="AlphaFoldDB" id="A0A9K3IZH0"/>
<evidence type="ECO:0000313" key="1">
    <source>
        <dbReference type="EMBL" id="KAF5805606.1"/>
    </source>
</evidence>
<organism evidence="1 2">
    <name type="scientific">Helianthus annuus</name>
    <name type="common">Common sunflower</name>
    <dbReference type="NCBI Taxonomy" id="4232"/>
    <lineage>
        <taxon>Eukaryota</taxon>
        <taxon>Viridiplantae</taxon>
        <taxon>Streptophyta</taxon>
        <taxon>Embryophyta</taxon>
        <taxon>Tracheophyta</taxon>
        <taxon>Spermatophyta</taxon>
        <taxon>Magnoliopsida</taxon>
        <taxon>eudicotyledons</taxon>
        <taxon>Gunneridae</taxon>
        <taxon>Pentapetalae</taxon>
        <taxon>asterids</taxon>
        <taxon>campanulids</taxon>
        <taxon>Asterales</taxon>
        <taxon>Asteraceae</taxon>
        <taxon>Asteroideae</taxon>
        <taxon>Heliantheae alliance</taxon>
        <taxon>Heliantheae</taxon>
        <taxon>Helianthus</taxon>
    </lineage>
</organism>